<dbReference type="Gene3D" id="1.10.287.10">
    <property type="entry name" value="S15/NS1, RNA-binding"/>
    <property type="match status" value="1"/>
</dbReference>
<dbReference type="STRING" id="3469.A0A4Y7IIE3"/>
<dbReference type="GO" id="GO:1990904">
    <property type="term" value="C:ribonucleoprotein complex"/>
    <property type="evidence" value="ECO:0007669"/>
    <property type="project" value="UniProtKB-KW"/>
</dbReference>
<evidence type="ECO:0000256" key="3">
    <source>
        <dbReference type="ARBA" id="ARBA00023274"/>
    </source>
</evidence>
<dbReference type="EMBL" id="CM010716">
    <property type="protein sequence ID" value="RZC48653.1"/>
    <property type="molecule type" value="Genomic_DNA"/>
</dbReference>
<dbReference type="SUPFAM" id="SSF47060">
    <property type="entry name" value="S15/NS1 RNA-binding domain"/>
    <property type="match status" value="1"/>
</dbReference>
<comment type="similarity">
    <text evidence="1">Belongs to the universal ribosomal protein uS15 family.</text>
</comment>
<dbReference type="PANTHER" id="PTHR47546">
    <property type="entry name" value="S15/NS1, RNA-BINDING PROTEIN"/>
    <property type="match status" value="1"/>
</dbReference>
<evidence type="ECO:0000313" key="6">
    <source>
        <dbReference type="EMBL" id="RZC48653.1"/>
    </source>
</evidence>
<dbReference type="GO" id="GO:0005840">
    <property type="term" value="C:ribosome"/>
    <property type="evidence" value="ECO:0007669"/>
    <property type="project" value="UniProtKB-KW"/>
</dbReference>
<dbReference type="GO" id="GO:0006412">
    <property type="term" value="P:translation"/>
    <property type="evidence" value="ECO:0007669"/>
    <property type="project" value="InterPro"/>
</dbReference>
<dbReference type="InterPro" id="IPR000589">
    <property type="entry name" value="Ribosomal_uS15"/>
</dbReference>
<keyword evidence="7" id="KW-1185">Reference proteome</keyword>
<dbReference type="Gramene" id="RZC48653">
    <property type="protein sequence ID" value="RZC48653"/>
    <property type="gene ID" value="C5167_017079"/>
</dbReference>
<dbReference type="Proteomes" id="UP000316621">
    <property type="component" value="Chromosome 2"/>
</dbReference>
<evidence type="ECO:0000313" key="7">
    <source>
        <dbReference type="Proteomes" id="UP000316621"/>
    </source>
</evidence>
<dbReference type="CDD" id="cd00353">
    <property type="entry name" value="Ribosomal_S15p_S13e"/>
    <property type="match status" value="1"/>
</dbReference>
<organism evidence="6 7">
    <name type="scientific">Papaver somniferum</name>
    <name type="common">Opium poppy</name>
    <dbReference type="NCBI Taxonomy" id="3469"/>
    <lineage>
        <taxon>Eukaryota</taxon>
        <taxon>Viridiplantae</taxon>
        <taxon>Streptophyta</taxon>
        <taxon>Embryophyta</taxon>
        <taxon>Tracheophyta</taxon>
        <taxon>Spermatophyta</taxon>
        <taxon>Magnoliopsida</taxon>
        <taxon>Ranunculales</taxon>
        <taxon>Papaveraceae</taxon>
        <taxon>Papaveroideae</taxon>
        <taxon>Papaver</taxon>
    </lineage>
</organism>
<evidence type="ECO:0000256" key="2">
    <source>
        <dbReference type="ARBA" id="ARBA00022980"/>
    </source>
</evidence>
<dbReference type="SMART" id="SM01387">
    <property type="entry name" value="Ribosomal_S15"/>
    <property type="match status" value="1"/>
</dbReference>
<dbReference type="InterPro" id="IPR009068">
    <property type="entry name" value="uS15_NS1_RNA-bd_sf"/>
</dbReference>
<feature type="region of interest" description="Disordered" evidence="5">
    <location>
        <begin position="1"/>
        <end position="124"/>
    </location>
</feature>
<protein>
    <recommendedName>
        <fullName evidence="4">Small ribosomal subunit protein uS15c</fullName>
    </recommendedName>
</protein>
<keyword evidence="2" id="KW-0689">Ribosomal protein</keyword>
<feature type="compositionally biased region" description="Low complexity" evidence="5">
    <location>
        <begin position="34"/>
        <end position="43"/>
    </location>
</feature>
<dbReference type="InterPro" id="IPR005290">
    <property type="entry name" value="Ribosomal_uS15_bac-type"/>
</dbReference>
<feature type="compositionally biased region" description="Basic and acidic residues" evidence="5">
    <location>
        <begin position="79"/>
        <end position="92"/>
    </location>
</feature>
<evidence type="ECO:0000256" key="5">
    <source>
        <dbReference type="SAM" id="MobiDB-lite"/>
    </source>
</evidence>
<dbReference type="GO" id="GO:0005737">
    <property type="term" value="C:cytoplasm"/>
    <property type="evidence" value="ECO:0007669"/>
    <property type="project" value="UniProtKB-ARBA"/>
</dbReference>
<accession>A0A4Y7IIE3</accession>
<dbReference type="Pfam" id="PF00312">
    <property type="entry name" value="Ribosomal_S15"/>
    <property type="match status" value="1"/>
</dbReference>
<sequence>MALQLRSRFRPIQNPKLIKLFSSESNNNGDKVPSSSSSSSSSSLFSDVKESLQQPSSSPPRRNTLNDSPPPPPPSSAPKLDEIRKNLSEFRRRSSVPPQPTTSFQHLYKRNVPEKTDENKQGNVSINSIRESLRNIRKISEKPNARPNNNILSGIDTNSFKSFVKRGSDQETNQSNAALGGGSELPSDIFGGKEIKEKSEAEMEAMKTEFLNPYSHEELGRKLRQLRPDETTKKDFTVHGLNERLKKLRVMEEQVVDKVGGLPLKSLKESLLKLKLDSDDKSRMQSKREYFHPDNMSSEEKMKLELKKVRDEFKISESDCGSSHVQVAQLTTKIKHLSSVLHKKDKHSRKGLVAMVQRRKKILRYLRRTDWDSYCQVLSQLGLRDNPDYKH</sequence>
<gene>
    <name evidence="6" type="ORF">C5167_017079</name>
</gene>
<feature type="compositionally biased region" description="Basic and acidic residues" evidence="5">
    <location>
        <begin position="111"/>
        <end position="120"/>
    </location>
</feature>
<dbReference type="AlphaFoldDB" id="A0A4Y7IIE3"/>
<proteinExistence type="inferred from homology"/>
<evidence type="ECO:0000256" key="4">
    <source>
        <dbReference type="ARBA" id="ARBA00035250"/>
    </source>
</evidence>
<evidence type="ECO:0000256" key="1">
    <source>
        <dbReference type="ARBA" id="ARBA00008434"/>
    </source>
</evidence>
<reference evidence="6 7" key="1">
    <citation type="journal article" date="2018" name="Science">
        <title>The opium poppy genome and morphinan production.</title>
        <authorList>
            <person name="Guo L."/>
            <person name="Winzer T."/>
            <person name="Yang X."/>
            <person name="Li Y."/>
            <person name="Ning Z."/>
            <person name="He Z."/>
            <person name="Teodor R."/>
            <person name="Lu Y."/>
            <person name="Bowser T.A."/>
            <person name="Graham I.A."/>
            <person name="Ye K."/>
        </authorList>
    </citation>
    <scope>NUCLEOTIDE SEQUENCE [LARGE SCALE GENOMIC DNA]</scope>
    <source>
        <strain evidence="7">cv. HN1</strain>
        <tissue evidence="6">Leaves</tissue>
    </source>
</reference>
<name>A0A4Y7IIE3_PAPSO</name>
<dbReference type="HAMAP" id="MF_01343_B">
    <property type="entry name" value="Ribosomal_uS15_B"/>
    <property type="match status" value="1"/>
</dbReference>
<dbReference type="PANTHER" id="PTHR47546:SF3">
    <property type="entry name" value="30S RIBOSOMAL PROTEIN S15, CHLOROPLASTIC"/>
    <property type="match status" value="1"/>
</dbReference>
<dbReference type="NCBIfam" id="TIGR00952">
    <property type="entry name" value="S15_bact"/>
    <property type="match status" value="1"/>
</dbReference>
<dbReference type="OMA" id="MYREDEL"/>
<dbReference type="GO" id="GO:0003735">
    <property type="term" value="F:structural constituent of ribosome"/>
    <property type="evidence" value="ECO:0007669"/>
    <property type="project" value="InterPro"/>
</dbReference>
<feature type="region of interest" description="Disordered" evidence="5">
    <location>
        <begin position="166"/>
        <end position="190"/>
    </location>
</feature>
<keyword evidence="3" id="KW-0687">Ribonucleoprotein</keyword>